<evidence type="ECO:0000313" key="1">
    <source>
        <dbReference type="EMBL" id="CAF2764444.1"/>
    </source>
</evidence>
<proteinExistence type="predicted"/>
<evidence type="ECO:0000313" key="2">
    <source>
        <dbReference type="Proteomes" id="UP000675881"/>
    </source>
</evidence>
<organism evidence="1 2">
    <name type="scientific">Lepeophtheirus salmonis</name>
    <name type="common">Salmon louse</name>
    <name type="synonym">Caligus salmonis</name>
    <dbReference type="NCBI Taxonomy" id="72036"/>
    <lineage>
        <taxon>Eukaryota</taxon>
        <taxon>Metazoa</taxon>
        <taxon>Ecdysozoa</taxon>
        <taxon>Arthropoda</taxon>
        <taxon>Crustacea</taxon>
        <taxon>Multicrustacea</taxon>
        <taxon>Hexanauplia</taxon>
        <taxon>Copepoda</taxon>
        <taxon>Siphonostomatoida</taxon>
        <taxon>Caligidae</taxon>
        <taxon>Lepeophtheirus</taxon>
    </lineage>
</organism>
<gene>
    <name evidence="1" type="ORF">LSAA_1342</name>
</gene>
<sequence>MQVVFAHDLSHQWKQPIYLAFDEPMKEEILFQCISGIEQQGGKEIKTLSDIHQQRQFFPVQYKSDKSGKSLPSKDSICSLDPVLDDNQEIMCVVNYQHIKLFYASSSTVLAPLRSHFWIIKASSLDLSPDTRISTYISLFITSRIRLEKTKPSGIPLNASNAGMCGA</sequence>
<reference evidence="1" key="1">
    <citation type="submission" date="2021-02" db="EMBL/GenBank/DDBJ databases">
        <authorList>
            <person name="Bekaert M."/>
        </authorList>
    </citation>
    <scope>NUCLEOTIDE SEQUENCE</scope>
    <source>
        <strain evidence="1">IoA-00</strain>
    </source>
</reference>
<dbReference type="AlphaFoldDB" id="A0A7R8GZH1"/>
<keyword evidence="2" id="KW-1185">Reference proteome</keyword>
<dbReference type="EMBL" id="HG994580">
    <property type="protein sequence ID" value="CAF2764444.1"/>
    <property type="molecule type" value="Genomic_DNA"/>
</dbReference>
<dbReference type="Proteomes" id="UP000675881">
    <property type="component" value="Chromosome 1"/>
</dbReference>
<name>A0A7R8GZH1_LEPSM</name>
<accession>A0A7R8GZH1</accession>
<protein>
    <submittedName>
        <fullName evidence="1">(salmon louse) hypothetical protein</fullName>
    </submittedName>
</protein>